<protein>
    <recommendedName>
        <fullName evidence="3 8">Beta-galactosidase</fullName>
        <shortName evidence="8">Beta-gal</shortName>
        <ecNumber evidence="3 8">3.2.1.23</ecNumber>
    </recommendedName>
</protein>
<accession>A0A1M5EA45</accession>
<feature type="binding site" evidence="10">
    <location>
        <position position="177"/>
    </location>
    <ligand>
        <name>substrate</name>
    </ligand>
</feature>
<organism evidence="14 15">
    <name type="scientific">Bacteroides faecichinchillae</name>
    <dbReference type="NCBI Taxonomy" id="871325"/>
    <lineage>
        <taxon>Bacteria</taxon>
        <taxon>Pseudomonadati</taxon>
        <taxon>Bacteroidota</taxon>
        <taxon>Bacteroidia</taxon>
        <taxon>Bacteroidales</taxon>
        <taxon>Bacteroidaceae</taxon>
        <taxon>Bacteroides</taxon>
    </lineage>
</organism>
<keyword evidence="5 8" id="KW-0378">Hydrolase</keyword>
<reference evidence="14 15" key="1">
    <citation type="submission" date="2016-11" db="EMBL/GenBank/DDBJ databases">
        <authorList>
            <person name="Jaros S."/>
            <person name="Januszkiewicz K."/>
            <person name="Wedrychowicz H."/>
        </authorList>
    </citation>
    <scope>NUCLEOTIDE SEQUENCE [LARGE SCALE GENOMIC DNA]</scope>
    <source>
        <strain evidence="14 15">DSM 26883</strain>
    </source>
</reference>
<name>A0A1M5EA45_9BACE</name>
<dbReference type="EMBL" id="FQVD01000033">
    <property type="protein sequence ID" value="SHF76050.1"/>
    <property type="molecule type" value="Genomic_DNA"/>
</dbReference>
<dbReference type="PIRSF" id="PIRSF001084">
    <property type="entry name" value="B-galactosidase"/>
    <property type="match status" value="1"/>
</dbReference>
<evidence type="ECO:0000256" key="9">
    <source>
        <dbReference type="PIRSR" id="PIRSR001084-1"/>
    </source>
</evidence>
<dbReference type="STRING" id="871325.SAMN05444349_13332"/>
<dbReference type="GO" id="GO:0006012">
    <property type="term" value="P:galactose metabolic process"/>
    <property type="evidence" value="ECO:0007669"/>
    <property type="project" value="InterPro"/>
</dbReference>
<keyword evidence="4" id="KW-0479">Metal-binding</keyword>
<keyword evidence="6" id="KW-0862">Zinc</keyword>
<dbReference type="SUPFAM" id="SSF52317">
    <property type="entry name" value="Class I glutamine amidotransferase-like"/>
    <property type="match status" value="1"/>
</dbReference>
<evidence type="ECO:0000259" key="13">
    <source>
        <dbReference type="Pfam" id="PF08533"/>
    </source>
</evidence>
<proteinExistence type="inferred from homology"/>
<dbReference type="Pfam" id="PF08533">
    <property type="entry name" value="Glyco_hydro_42C"/>
    <property type="match status" value="1"/>
</dbReference>
<feature type="active site" description="Proton donor" evidence="9">
    <location>
        <position position="178"/>
    </location>
</feature>
<evidence type="ECO:0000256" key="1">
    <source>
        <dbReference type="ARBA" id="ARBA00001412"/>
    </source>
</evidence>
<dbReference type="Pfam" id="PF02449">
    <property type="entry name" value="Glyco_hydro_42"/>
    <property type="match status" value="1"/>
</dbReference>
<dbReference type="Proteomes" id="UP000184436">
    <property type="component" value="Unassembled WGS sequence"/>
</dbReference>
<keyword evidence="7 8" id="KW-0326">Glycosidase</keyword>
<evidence type="ECO:0000256" key="7">
    <source>
        <dbReference type="ARBA" id="ARBA00023295"/>
    </source>
</evidence>
<evidence type="ECO:0000259" key="11">
    <source>
        <dbReference type="Pfam" id="PF02449"/>
    </source>
</evidence>
<gene>
    <name evidence="14" type="ORF">SAMN05444349_13332</name>
</gene>
<dbReference type="GO" id="GO:0009341">
    <property type="term" value="C:beta-galactosidase complex"/>
    <property type="evidence" value="ECO:0007669"/>
    <property type="project" value="InterPro"/>
</dbReference>
<dbReference type="InterPro" id="IPR013738">
    <property type="entry name" value="Beta_galactosidase_Trimer"/>
</dbReference>
<sequence>MCIHKIKRWISTLSLSIITGTLWCQSAANFFPDKDLMIFGSYYYPEQWNPSQWERDLKNMSEIGINFTHFAEFAWAELEPEEGKYNFEWLDKSIALAEKYGLKVVLCTPSPTPPVWLTEKHPDVLIANEMGVSIQHGRRQHASWSSAVYRDYVSNIVTRLAKRYGNHPAVIGWQIDNEPGHYGKMDYSDNAQKQFRIWLKNKYSTIDQLNNTWGTAFWSEKYQNFDQIRIPNSGELIEKANPHAILDYNRFMADEVARFVNMQADILHKYVGKKQWVTSNIIPVFYPVDPARMDHLDFTTYTRYPVTGHERGYGEQGFRISNIESLGFPNDLFRNYPGKQFGVMELQPGQVNWGIYNPQPLPGAIRLWMYHVFAGGGKFVCNYRFRQPLKGSEQYHYGLMQTDGVSLSPGGLEYKQTINEMQKLRAAYNKDNQIPASIASRRIGMMFTMDNNIEMNFQPQTNQWNTMGHVHKYYKLLKSFAAPVDVISEEEDFTRYPFLLAPAYQLLDNKLVERWKEYVKQGGHLILTCRTGQKNREAQLWEDSFAAPIHELVGINNLFFDHLPSDYWGHINFNGESYGWNNWGDVMTANEGTEIWGSYADQFYKNSAAVTHRKLGRGTVTYIGVDTDDGKLEKAVMQRIYREANVGIEDLPTGVLLEWRDGFHIALNYTSDTQTINIPASAKIMIGTACLEPAGVAVWTE</sequence>
<dbReference type="EC" id="3.2.1.23" evidence="3 8"/>
<dbReference type="SUPFAM" id="SSF51445">
    <property type="entry name" value="(Trans)glycosidases"/>
    <property type="match status" value="1"/>
</dbReference>
<dbReference type="InterPro" id="IPR013739">
    <property type="entry name" value="Beta_galactosidase_C"/>
</dbReference>
<dbReference type="Gene3D" id="3.40.50.880">
    <property type="match status" value="1"/>
</dbReference>
<feature type="active site" description="Nucleophile" evidence="9">
    <location>
        <position position="345"/>
    </location>
</feature>
<dbReference type="InterPro" id="IPR013780">
    <property type="entry name" value="Glyco_hydro_b"/>
</dbReference>
<feature type="domain" description="Beta-galactosidase trimerisation" evidence="12">
    <location>
        <begin position="443"/>
        <end position="645"/>
    </location>
</feature>
<evidence type="ECO:0000256" key="8">
    <source>
        <dbReference type="PIRNR" id="PIRNR001084"/>
    </source>
</evidence>
<dbReference type="PANTHER" id="PTHR36447:SF2">
    <property type="entry name" value="BETA-GALACTOSIDASE YESZ"/>
    <property type="match status" value="1"/>
</dbReference>
<dbReference type="InterPro" id="IPR017853">
    <property type="entry name" value="GH"/>
</dbReference>
<dbReference type="PANTHER" id="PTHR36447">
    <property type="entry name" value="BETA-GALACTOSIDASE GANA"/>
    <property type="match status" value="1"/>
</dbReference>
<feature type="binding site" evidence="10">
    <location>
        <position position="353"/>
    </location>
    <ligand>
        <name>substrate</name>
    </ligand>
</feature>
<dbReference type="OrthoDB" id="9800974at2"/>
<dbReference type="InterPro" id="IPR013529">
    <property type="entry name" value="Glyco_hydro_42_N"/>
</dbReference>
<dbReference type="Gene3D" id="2.60.40.1180">
    <property type="entry name" value="Golgi alpha-mannosidase II"/>
    <property type="match status" value="1"/>
</dbReference>
<evidence type="ECO:0000256" key="2">
    <source>
        <dbReference type="ARBA" id="ARBA00005940"/>
    </source>
</evidence>
<dbReference type="Gene3D" id="3.20.20.80">
    <property type="entry name" value="Glycosidases"/>
    <property type="match status" value="1"/>
</dbReference>
<evidence type="ECO:0000313" key="15">
    <source>
        <dbReference type="Proteomes" id="UP000184436"/>
    </source>
</evidence>
<evidence type="ECO:0000313" key="14">
    <source>
        <dbReference type="EMBL" id="SHF76050.1"/>
    </source>
</evidence>
<evidence type="ECO:0000256" key="4">
    <source>
        <dbReference type="ARBA" id="ARBA00022723"/>
    </source>
</evidence>
<evidence type="ECO:0000256" key="5">
    <source>
        <dbReference type="ARBA" id="ARBA00022801"/>
    </source>
</evidence>
<evidence type="ECO:0000259" key="12">
    <source>
        <dbReference type="Pfam" id="PF08532"/>
    </source>
</evidence>
<dbReference type="GO" id="GO:0046872">
    <property type="term" value="F:metal ion binding"/>
    <property type="evidence" value="ECO:0007669"/>
    <property type="project" value="UniProtKB-KW"/>
</dbReference>
<dbReference type="GO" id="GO:0004565">
    <property type="term" value="F:beta-galactosidase activity"/>
    <property type="evidence" value="ECO:0007669"/>
    <property type="project" value="UniProtKB-EC"/>
</dbReference>
<feature type="domain" description="Glycoside hydrolase family 42 N-terminal" evidence="11">
    <location>
        <begin position="43"/>
        <end position="424"/>
    </location>
</feature>
<comment type="catalytic activity">
    <reaction evidence="1 8">
        <text>Hydrolysis of terminal non-reducing beta-D-galactose residues in beta-D-galactosides.</text>
        <dbReference type="EC" id="3.2.1.23"/>
    </reaction>
</comment>
<dbReference type="AlphaFoldDB" id="A0A1M5EA45"/>
<comment type="similarity">
    <text evidence="2 8">Belongs to the glycosyl hydrolase 42 family.</text>
</comment>
<feature type="domain" description="Beta-galactosidase C-terminal" evidence="13">
    <location>
        <begin position="661"/>
        <end position="700"/>
    </location>
</feature>
<dbReference type="RefSeq" id="WP_136498428.1">
    <property type="nucleotide sequence ID" value="NZ_FQVD01000033.1"/>
</dbReference>
<evidence type="ECO:0000256" key="6">
    <source>
        <dbReference type="ARBA" id="ARBA00022833"/>
    </source>
</evidence>
<dbReference type="InterPro" id="IPR003476">
    <property type="entry name" value="Glyco_hydro_42"/>
</dbReference>
<dbReference type="Pfam" id="PF08532">
    <property type="entry name" value="Glyco_hydro_42M"/>
    <property type="match status" value="1"/>
</dbReference>
<dbReference type="CDD" id="cd03143">
    <property type="entry name" value="A4_beta-galactosidase_middle_domain"/>
    <property type="match status" value="1"/>
</dbReference>
<evidence type="ECO:0000256" key="10">
    <source>
        <dbReference type="PIRSR" id="PIRSR001084-2"/>
    </source>
</evidence>
<dbReference type="InterPro" id="IPR029062">
    <property type="entry name" value="Class_I_gatase-like"/>
</dbReference>
<evidence type="ECO:0000256" key="3">
    <source>
        <dbReference type="ARBA" id="ARBA00012756"/>
    </source>
</evidence>
<feature type="binding site" evidence="10">
    <location>
        <position position="139"/>
    </location>
    <ligand>
        <name>substrate</name>
    </ligand>
</feature>
<dbReference type="SUPFAM" id="SSF51011">
    <property type="entry name" value="Glycosyl hydrolase domain"/>
    <property type="match status" value="1"/>
</dbReference>
<keyword evidence="15" id="KW-1185">Reference proteome</keyword>